<dbReference type="Proteomes" id="UP000197468">
    <property type="component" value="Unassembled WGS sequence"/>
</dbReference>
<dbReference type="InterPro" id="IPR051407">
    <property type="entry name" value="Bact_OM_lipoprot/Surf_antigen"/>
</dbReference>
<dbReference type="EMBL" id="NIOF01000011">
    <property type="protein sequence ID" value="OWQ86354.1"/>
    <property type="molecule type" value="Genomic_DNA"/>
</dbReference>
<evidence type="ECO:0000313" key="6">
    <source>
        <dbReference type="EMBL" id="OWQ86354.1"/>
    </source>
</evidence>
<evidence type="ECO:0000256" key="1">
    <source>
        <dbReference type="ARBA" id="ARBA00004370"/>
    </source>
</evidence>
<comment type="subcellular location">
    <subcellularLocation>
        <location evidence="1">Membrane</location>
    </subcellularLocation>
</comment>
<name>A0A246J2G8_9BURK</name>
<proteinExistence type="predicted"/>
<evidence type="ECO:0000256" key="3">
    <source>
        <dbReference type="SAM" id="MobiDB-lite"/>
    </source>
</evidence>
<feature type="signal peptide" evidence="4">
    <location>
        <begin position="1"/>
        <end position="31"/>
    </location>
</feature>
<evidence type="ECO:0000313" key="7">
    <source>
        <dbReference type="Proteomes" id="UP000197468"/>
    </source>
</evidence>
<dbReference type="PANTHER" id="PTHR35603">
    <property type="match status" value="1"/>
</dbReference>
<feature type="region of interest" description="Disordered" evidence="3">
    <location>
        <begin position="66"/>
        <end position="105"/>
    </location>
</feature>
<evidence type="ECO:0000256" key="4">
    <source>
        <dbReference type="SAM" id="SignalP"/>
    </source>
</evidence>
<keyword evidence="4" id="KW-0732">Signal</keyword>
<feature type="compositionally biased region" description="Low complexity" evidence="3">
    <location>
        <begin position="89"/>
        <end position="102"/>
    </location>
</feature>
<dbReference type="AlphaFoldDB" id="A0A246J2G8"/>
<feature type="domain" description="Glycine zipper 2TM" evidence="5">
    <location>
        <begin position="131"/>
        <end position="172"/>
    </location>
</feature>
<dbReference type="OrthoDB" id="8913318at2"/>
<reference evidence="6 7" key="1">
    <citation type="journal article" date="2008" name="Int. J. Syst. Evol. Microbiol.">
        <title>Description of Roseateles aquatilis sp. nov. and Roseateles terrae sp. nov., in the class Betaproteobacteria, and emended description of the genus Roseateles.</title>
        <authorList>
            <person name="Gomila M."/>
            <person name="Bowien B."/>
            <person name="Falsen E."/>
            <person name="Moore E.R."/>
            <person name="Lalucat J."/>
        </authorList>
    </citation>
    <scope>NUCLEOTIDE SEQUENCE [LARGE SCALE GENOMIC DNA]</scope>
    <source>
        <strain evidence="6 7">CCUG 48205</strain>
    </source>
</reference>
<evidence type="ECO:0000256" key="2">
    <source>
        <dbReference type="ARBA" id="ARBA00023136"/>
    </source>
</evidence>
<protein>
    <recommendedName>
        <fullName evidence="5">Glycine zipper 2TM domain-containing protein</fullName>
    </recommendedName>
</protein>
<organism evidence="6 7">
    <name type="scientific">Roseateles aquatilis</name>
    <dbReference type="NCBI Taxonomy" id="431061"/>
    <lineage>
        <taxon>Bacteria</taxon>
        <taxon>Pseudomonadati</taxon>
        <taxon>Pseudomonadota</taxon>
        <taxon>Betaproteobacteria</taxon>
        <taxon>Burkholderiales</taxon>
        <taxon>Sphaerotilaceae</taxon>
        <taxon>Roseateles</taxon>
    </lineage>
</organism>
<dbReference type="PANTHER" id="PTHR35603:SF2">
    <property type="entry name" value="OUTER MEMBRANE LIPOPROTEIN"/>
    <property type="match status" value="1"/>
</dbReference>
<accession>A0A246J2G8</accession>
<evidence type="ECO:0000259" key="5">
    <source>
        <dbReference type="Pfam" id="PF05433"/>
    </source>
</evidence>
<dbReference type="Pfam" id="PF05433">
    <property type="entry name" value="Rick_17kDa_Anti"/>
    <property type="match status" value="1"/>
</dbReference>
<feature type="chain" id="PRO_5011992584" description="Glycine zipper 2TM domain-containing protein" evidence="4">
    <location>
        <begin position="32"/>
        <end position="219"/>
    </location>
</feature>
<keyword evidence="7" id="KW-1185">Reference proteome</keyword>
<dbReference type="GO" id="GO:0019867">
    <property type="term" value="C:outer membrane"/>
    <property type="evidence" value="ECO:0007669"/>
    <property type="project" value="InterPro"/>
</dbReference>
<gene>
    <name evidence="6" type="ORF">CDN99_21235</name>
</gene>
<comment type="caution">
    <text evidence="6">The sequence shown here is derived from an EMBL/GenBank/DDBJ whole genome shotgun (WGS) entry which is preliminary data.</text>
</comment>
<sequence length="219" mass="21979">MALNTNQKMAAGAVGAAVLVVAAFFAGRQQSAPSAADAPLAAVTQPNVVDRNGANAADEARAAKQAAADTVAPTRVPVQQRPVTQPARDSGGYADASSASGDTQSAPRLCASCATVLSVRTEAREGQGSGIGVVGGAVVGGLLGSAIGGGTGKKIATVGGAVAGGYAGNEIEKRQRSTTVWVVRMRNADQSIRTMQFSHDPGVQNGDVVRVNDGQLIRQ</sequence>
<dbReference type="InterPro" id="IPR008816">
    <property type="entry name" value="Gly_zipper_2TM_dom"/>
</dbReference>
<keyword evidence="2" id="KW-0472">Membrane</keyword>